<dbReference type="SUPFAM" id="SSF53448">
    <property type="entry name" value="Nucleotide-diphospho-sugar transferases"/>
    <property type="match status" value="1"/>
</dbReference>
<name>A0A5C7AV98_9FLAO</name>
<dbReference type="OrthoDB" id="9805625at2"/>
<evidence type="ECO:0000313" key="7">
    <source>
        <dbReference type="Proteomes" id="UP000321790"/>
    </source>
</evidence>
<comment type="caution">
    <text evidence="6">The sequence shown here is derived from an EMBL/GenBank/DDBJ whole genome shotgun (WGS) entry which is preliminary data.</text>
</comment>
<dbReference type="PANTHER" id="PTHR43630:SF1">
    <property type="entry name" value="POLY-BETA-1,6-N-ACETYL-D-GLUCOSAMINE SYNTHASE"/>
    <property type="match status" value="1"/>
</dbReference>
<evidence type="ECO:0000256" key="3">
    <source>
        <dbReference type="ARBA" id="ARBA00022679"/>
    </source>
</evidence>
<evidence type="ECO:0000259" key="5">
    <source>
        <dbReference type="Pfam" id="PF00535"/>
    </source>
</evidence>
<dbReference type="AlphaFoldDB" id="A0A5C7AV98"/>
<sequence length="374" mass="42774">MLPITCCIIILYFFLIGSFVYGFNKVDIFKITETQNNTLFSIIIPFRNEADNLPDLLESILNLNYTKANFECIFVNDDSCDNSVKIIENHLQNSNINFKVIDNARVSNSPKKDAITTAVKEAKNSWIITTDADCILPANWLSCFNSFIKTHNTACIVAPVTYKNVSGFLEQFQLLDFLSLQGTTMGSFGINKPFMCNGANFAYTKKLFNKLNGFNGNETIASGDDVFFLEKVAKNHPKKLHYLKSEHAIVCTKAQASFKSLIYQRLRWASKASAYKHWFGKLTGVIVLLTNSLLLVLAILFLLNITNFKLLLGFAILKFIIDFILLHKATHFFNQKHSLKYYGLAFLCYPFFSVFIVFISVFKTYKWKDRHFKK</sequence>
<dbReference type="CDD" id="cd04192">
    <property type="entry name" value="GT_2_like_e"/>
    <property type="match status" value="1"/>
</dbReference>
<dbReference type="Proteomes" id="UP000321790">
    <property type="component" value="Unassembled WGS sequence"/>
</dbReference>
<dbReference type="PANTHER" id="PTHR43630">
    <property type="entry name" value="POLY-BETA-1,6-N-ACETYL-D-GLUCOSAMINE SYNTHASE"/>
    <property type="match status" value="1"/>
</dbReference>
<dbReference type="EMBL" id="VOSC01000025">
    <property type="protein sequence ID" value="TXE09692.1"/>
    <property type="molecule type" value="Genomic_DNA"/>
</dbReference>
<dbReference type="InterPro" id="IPR029044">
    <property type="entry name" value="Nucleotide-diphossugar_trans"/>
</dbReference>
<dbReference type="Gene3D" id="3.90.550.10">
    <property type="entry name" value="Spore Coat Polysaccharide Biosynthesis Protein SpsA, Chain A"/>
    <property type="match status" value="1"/>
</dbReference>
<accession>A0A5C7AV98</accession>
<evidence type="ECO:0000313" key="6">
    <source>
        <dbReference type="EMBL" id="TXE09692.1"/>
    </source>
</evidence>
<evidence type="ECO:0000256" key="2">
    <source>
        <dbReference type="ARBA" id="ARBA00022676"/>
    </source>
</evidence>
<evidence type="ECO:0000256" key="1">
    <source>
        <dbReference type="ARBA" id="ARBA00006739"/>
    </source>
</evidence>
<keyword evidence="7" id="KW-1185">Reference proteome</keyword>
<evidence type="ECO:0000256" key="4">
    <source>
        <dbReference type="SAM" id="Phobius"/>
    </source>
</evidence>
<feature type="domain" description="Glycosyltransferase 2-like" evidence="5">
    <location>
        <begin position="41"/>
        <end position="210"/>
    </location>
</feature>
<gene>
    <name evidence="6" type="ORF">FUA26_09390</name>
</gene>
<protein>
    <submittedName>
        <fullName evidence="6">Glycosyltransferase</fullName>
    </submittedName>
</protein>
<keyword evidence="4" id="KW-1133">Transmembrane helix</keyword>
<feature type="transmembrane region" description="Helical" evidence="4">
    <location>
        <begin position="278"/>
        <end position="303"/>
    </location>
</feature>
<reference evidence="7" key="1">
    <citation type="submission" date="2019-08" db="EMBL/GenBank/DDBJ databases">
        <title>Seonamhaeicola sediminis sp. nov., isolated from marine sediment.</title>
        <authorList>
            <person name="Cao W.R."/>
        </authorList>
    </citation>
    <scope>NUCLEOTIDE SEQUENCE [LARGE SCALE GENOMIC DNA]</scope>
    <source>
        <strain evidence="7">Gy8</strain>
    </source>
</reference>
<proteinExistence type="inferred from homology"/>
<dbReference type="Pfam" id="PF00535">
    <property type="entry name" value="Glycos_transf_2"/>
    <property type="match status" value="1"/>
</dbReference>
<dbReference type="GO" id="GO:0016757">
    <property type="term" value="F:glycosyltransferase activity"/>
    <property type="evidence" value="ECO:0007669"/>
    <property type="project" value="UniProtKB-KW"/>
</dbReference>
<organism evidence="6 7">
    <name type="scientific">Seonamhaeicola algicola</name>
    <dbReference type="NCBI Taxonomy" id="1719036"/>
    <lineage>
        <taxon>Bacteria</taxon>
        <taxon>Pseudomonadati</taxon>
        <taxon>Bacteroidota</taxon>
        <taxon>Flavobacteriia</taxon>
        <taxon>Flavobacteriales</taxon>
        <taxon>Flavobacteriaceae</taxon>
    </lineage>
</organism>
<feature type="transmembrane region" description="Helical" evidence="4">
    <location>
        <begin position="310"/>
        <end position="329"/>
    </location>
</feature>
<keyword evidence="4" id="KW-0472">Membrane</keyword>
<keyword evidence="2" id="KW-0328">Glycosyltransferase</keyword>
<feature type="transmembrane region" description="Helical" evidence="4">
    <location>
        <begin position="341"/>
        <end position="365"/>
    </location>
</feature>
<dbReference type="InterPro" id="IPR001173">
    <property type="entry name" value="Glyco_trans_2-like"/>
</dbReference>
<comment type="similarity">
    <text evidence="1">Belongs to the glycosyltransferase 2 family.</text>
</comment>
<dbReference type="RefSeq" id="WP_147134924.1">
    <property type="nucleotide sequence ID" value="NZ_VOSC01000025.1"/>
</dbReference>
<keyword evidence="4" id="KW-0812">Transmembrane</keyword>
<keyword evidence="3 6" id="KW-0808">Transferase</keyword>